<dbReference type="InterPro" id="IPR050344">
    <property type="entry name" value="Peptidase_M1_aminopeptidases"/>
</dbReference>
<evidence type="ECO:0000256" key="1">
    <source>
        <dbReference type="ARBA" id="ARBA00000098"/>
    </source>
</evidence>
<dbReference type="GO" id="GO:0004177">
    <property type="term" value="F:aminopeptidase activity"/>
    <property type="evidence" value="ECO:0007669"/>
    <property type="project" value="UniProtKB-KW"/>
</dbReference>
<evidence type="ECO:0000256" key="2">
    <source>
        <dbReference type="ARBA" id="ARBA00010136"/>
    </source>
</evidence>
<dbReference type="InterPro" id="IPR042097">
    <property type="entry name" value="Aminopeptidase_N-like_N_sf"/>
</dbReference>
<dbReference type="SUPFAM" id="SSF55486">
    <property type="entry name" value="Metalloproteases ('zincins'), catalytic domain"/>
    <property type="match status" value="1"/>
</dbReference>
<evidence type="ECO:0000256" key="7">
    <source>
        <dbReference type="ARBA" id="ARBA00022833"/>
    </source>
</evidence>
<comment type="caution">
    <text evidence="14">The sequence shown here is derived from an EMBL/GenBank/DDBJ whole genome shotgun (WGS) entry which is preliminary data.</text>
</comment>
<dbReference type="Pfam" id="PF01433">
    <property type="entry name" value="Peptidase_M1"/>
    <property type="match status" value="1"/>
</dbReference>
<dbReference type="PANTHER" id="PTHR11533:SF174">
    <property type="entry name" value="PUROMYCIN-SENSITIVE AMINOPEPTIDASE-RELATED"/>
    <property type="match status" value="1"/>
</dbReference>
<dbReference type="RefSeq" id="WP_284195857.1">
    <property type="nucleotide sequence ID" value="NZ_BSOG01000002.1"/>
</dbReference>
<keyword evidence="10" id="KW-0732">Signal</keyword>
<evidence type="ECO:0000259" key="12">
    <source>
        <dbReference type="Pfam" id="PF11838"/>
    </source>
</evidence>
<dbReference type="PRINTS" id="PR00756">
    <property type="entry name" value="ALADIPTASE"/>
</dbReference>
<evidence type="ECO:0000256" key="9">
    <source>
        <dbReference type="RuleBase" id="RU364040"/>
    </source>
</evidence>
<feature type="domain" description="Aminopeptidase N-like N-terminal" evidence="13">
    <location>
        <begin position="34"/>
        <end position="210"/>
    </location>
</feature>
<keyword evidence="3 9" id="KW-0031">Aminopeptidase</keyword>
<protein>
    <recommendedName>
        <fullName evidence="9">Aminopeptidase</fullName>
        <ecNumber evidence="9">3.4.11.-</ecNumber>
    </recommendedName>
</protein>
<feature type="signal peptide" evidence="10">
    <location>
        <begin position="1"/>
        <end position="19"/>
    </location>
</feature>
<dbReference type="InterPro" id="IPR001930">
    <property type="entry name" value="Peptidase_M1"/>
</dbReference>
<sequence length="868" mass="95897">MKRLTRLVLLSLLATQVLAGQEPLPMRLPDNIRPLAYDVALTLDPAQPRHSGTVTIEVDVLHPSKTLRLNATGIAVRSALLELGGKTYRASARVLDDDLMDLRFSQPVPAGIGQLKLAFDGHIQDKDVYGLFRQHEAGDWYAFTQFESTGARMAFPSFDEPGWKVPWSLSLTVPDNLMAVANTPAIKESPAKPGWKRVDFQTSKPMPSYLVAFGVGPFDVLDGGKVGNTALRYITPRGRAADARFAAKVTPGIVAKLEAYFGMPYPYEKLDSLVLPLTEGFGAMENAGLITYQSGLLLAKPYEETTSFQRDYVAVASHELAHQWFGNYVTMAWWDDLWLNEAFASWMGDKITTEIMPQWQWDSSLQYSRAKAMRTDRLASARRVHQPILTNQDMGGAFDSITYDKGQTILAMFETWLGDAQFRAGVGRYMKRHAWSNAKGSDFIQAMAGDQPEVAAAFRSFISQPGIPKVSVSLDCSAAPTLRVSQQRFLPKGSMGTQDALWHIPLNIRTPAGQTRLLLKQDQDSVKLPDTRCPSWVQANAGGTGYYRVAYAPGLLHKLMTLGKPSDNEMLADLDDAQALTESGDLPLADALSLAAYAAKHPRREVVEAAATLLKSAAPLVSPDQQRAYAALWQQAFGERTRKLGWLVKSGESDADNLLRASLLTQLADYGQDALLRKEAGLLTRQWLAGKATLDVSVRGSILKTAALEGDRPLFDALQARVLQAVDRNEREDIYSALGNLREPALAEAARGLLLNKQHDIREARRMLRTQNDNPELRKGALRFVMQAYKPLTQRLSKDGPGNLPRDFNQFCGQDEARAVETFFGPLATRYNGGPNTLRQSLEAIRLCAVYRDTQQQSLAAYLATFSS</sequence>
<keyword evidence="6 9" id="KW-0378">Hydrolase</keyword>
<comment type="similarity">
    <text evidence="2 9">Belongs to the peptidase M1 family.</text>
</comment>
<dbReference type="CDD" id="cd09601">
    <property type="entry name" value="M1_APN-Q_like"/>
    <property type="match status" value="1"/>
</dbReference>
<evidence type="ECO:0000313" key="14">
    <source>
        <dbReference type="EMBL" id="GLR12718.1"/>
    </source>
</evidence>
<dbReference type="Pfam" id="PF11838">
    <property type="entry name" value="ERAP1_C"/>
    <property type="match status" value="1"/>
</dbReference>
<dbReference type="Gene3D" id="1.25.50.20">
    <property type="match status" value="1"/>
</dbReference>
<dbReference type="InterPro" id="IPR045357">
    <property type="entry name" value="Aminopeptidase_N-like_N"/>
</dbReference>
<dbReference type="PANTHER" id="PTHR11533">
    <property type="entry name" value="PROTEASE M1 ZINC METALLOPROTEASE"/>
    <property type="match status" value="1"/>
</dbReference>
<dbReference type="Gene3D" id="2.60.40.1910">
    <property type="match status" value="1"/>
</dbReference>
<dbReference type="EMBL" id="BSOG01000002">
    <property type="protein sequence ID" value="GLR12718.1"/>
    <property type="molecule type" value="Genomic_DNA"/>
</dbReference>
<evidence type="ECO:0000256" key="6">
    <source>
        <dbReference type="ARBA" id="ARBA00022801"/>
    </source>
</evidence>
<dbReference type="InterPro" id="IPR024571">
    <property type="entry name" value="ERAP1-like_C_dom"/>
</dbReference>
<dbReference type="Proteomes" id="UP001156706">
    <property type="component" value="Unassembled WGS sequence"/>
</dbReference>
<evidence type="ECO:0000256" key="3">
    <source>
        <dbReference type="ARBA" id="ARBA00022438"/>
    </source>
</evidence>
<dbReference type="EC" id="3.4.11.-" evidence="9"/>
<dbReference type="SUPFAM" id="SSF63737">
    <property type="entry name" value="Leukotriene A4 hydrolase N-terminal domain"/>
    <property type="match status" value="1"/>
</dbReference>
<comment type="cofactor">
    <cofactor evidence="9">
        <name>Zn(2+)</name>
        <dbReference type="ChEBI" id="CHEBI:29105"/>
    </cofactor>
    <text evidence="9">Binds 1 zinc ion per subunit.</text>
</comment>
<accession>A0ABQ5YE15</accession>
<evidence type="ECO:0000256" key="5">
    <source>
        <dbReference type="ARBA" id="ARBA00022723"/>
    </source>
</evidence>
<gene>
    <name evidence="14" type="primary">ape1</name>
    <name evidence="14" type="ORF">GCM10007907_15080</name>
</gene>
<dbReference type="Gene3D" id="2.60.40.1730">
    <property type="entry name" value="tricorn interacting facor f3 domain"/>
    <property type="match status" value="1"/>
</dbReference>
<proteinExistence type="inferred from homology"/>
<feature type="chain" id="PRO_5046932696" description="Aminopeptidase" evidence="10">
    <location>
        <begin position="20"/>
        <end position="868"/>
    </location>
</feature>
<feature type="domain" description="Peptidase M1 membrane alanine aminopeptidase" evidence="11">
    <location>
        <begin position="246"/>
        <end position="449"/>
    </location>
</feature>
<comment type="catalytic activity">
    <reaction evidence="1">
        <text>Release of an N-terminal amino acid, Xaa-|-Yaa- from a peptide, amide or arylamide. Xaa is preferably Ala, but may be most amino acids including Pro (slow action). When a terminal hydrophobic residue is followed by a prolyl residue, the two may be released as an intact Xaa-Pro dipeptide.</text>
        <dbReference type="EC" id="3.4.11.2"/>
    </reaction>
</comment>
<dbReference type="InterPro" id="IPR027268">
    <property type="entry name" value="Peptidase_M4/M1_CTD_sf"/>
</dbReference>
<keyword evidence="7 9" id="KW-0862">Zinc</keyword>
<organism evidence="14 15">
    <name type="scientific">Chitinimonas prasina</name>
    <dbReference type="NCBI Taxonomy" id="1434937"/>
    <lineage>
        <taxon>Bacteria</taxon>
        <taxon>Pseudomonadati</taxon>
        <taxon>Pseudomonadota</taxon>
        <taxon>Betaproteobacteria</taxon>
        <taxon>Neisseriales</taxon>
        <taxon>Chitinibacteraceae</taxon>
        <taxon>Chitinimonas</taxon>
    </lineage>
</organism>
<keyword evidence="15" id="KW-1185">Reference proteome</keyword>
<dbReference type="InterPro" id="IPR014782">
    <property type="entry name" value="Peptidase_M1_dom"/>
</dbReference>
<name>A0ABQ5YE15_9NEIS</name>
<keyword evidence="5 9" id="KW-0479">Metal-binding</keyword>
<reference evidence="15" key="1">
    <citation type="journal article" date="2019" name="Int. J. Syst. Evol. Microbiol.">
        <title>The Global Catalogue of Microorganisms (GCM) 10K type strain sequencing project: providing services to taxonomists for standard genome sequencing and annotation.</title>
        <authorList>
            <consortium name="The Broad Institute Genomics Platform"/>
            <consortium name="The Broad Institute Genome Sequencing Center for Infectious Disease"/>
            <person name="Wu L."/>
            <person name="Ma J."/>
        </authorList>
    </citation>
    <scope>NUCLEOTIDE SEQUENCE [LARGE SCALE GENOMIC DNA]</scope>
    <source>
        <strain evidence="15">NBRC 110044</strain>
    </source>
</reference>
<evidence type="ECO:0000259" key="13">
    <source>
        <dbReference type="Pfam" id="PF17900"/>
    </source>
</evidence>
<keyword evidence="4 9" id="KW-0645">Protease</keyword>
<dbReference type="Pfam" id="PF17900">
    <property type="entry name" value="Peptidase_M1_N"/>
    <property type="match status" value="1"/>
</dbReference>
<evidence type="ECO:0000259" key="11">
    <source>
        <dbReference type="Pfam" id="PF01433"/>
    </source>
</evidence>
<dbReference type="Gene3D" id="1.10.390.10">
    <property type="entry name" value="Neutral Protease Domain 2"/>
    <property type="match status" value="1"/>
</dbReference>
<keyword evidence="8 9" id="KW-0482">Metalloprotease</keyword>
<evidence type="ECO:0000256" key="10">
    <source>
        <dbReference type="SAM" id="SignalP"/>
    </source>
</evidence>
<evidence type="ECO:0000313" key="15">
    <source>
        <dbReference type="Proteomes" id="UP001156706"/>
    </source>
</evidence>
<feature type="domain" description="ERAP1-like C-terminal" evidence="12">
    <location>
        <begin position="536"/>
        <end position="846"/>
    </location>
</feature>
<evidence type="ECO:0000256" key="8">
    <source>
        <dbReference type="ARBA" id="ARBA00023049"/>
    </source>
</evidence>
<evidence type="ECO:0000256" key="4">
    <source>
        <dbReference type="ARBA" id="ARBA00022670"/>
    </source>
</evidence>
<dbReference type="InterPro" id="IPR034016">
    <property type="entry name" value="M1_APN-typ"/>
</dbReference>